<keyword evidence="6" id="KW-1185">Reference proteome</keyword>
<dbReference type="InterPro" id="IPR010760">
    <property type="entry name" value="DNA-repair_Swi5"/>
</dbReference>
<evidence type="ECO:0000256" key="4">
    <source>
        <dbReference type="SAM" id="MobiDB-lite"/>
    </source>
</evidence>
<accession>A0A5D3AZU6</accession>
<evidence type="ECO:0000313" key="5">
    <source>
        <dbReference type="EMBL" id="TYJ56865.1"/>
    </source>
</evidence>
<gene>
    <name evidence="5" type="ORF">B9479_002476</name>
</gene>
<dbReference type="GO" id="GO:0034974">
    <property type="term" value="C:Swi5-Swi2 complex"/>
    <property type="evidence" value="ECO:0007669"/>
    <property type="project" value="TreeGrafter"/>
</dbReference>
<name>A0A5D3AZU6_9TREE</name>
<dbReference type="PANTHER" id="PTHR28529">
    <property type="entry name" value="DNA REPAIR PROTEIN SWI5 HOMOLOG"/>
    <property type="match status" value="1"/>
</dbReference>
<feature type="region of interest" description="Disordered" evidence="4">
    <location>
        <begin position="1"/>
        <end position="59"/>
    </location>
</feature>
<dbReference type="GO" id="GO:0032798">
    <property type="term" value="C:Swi5-Sfr1 complex"/>
    <property type="evidence" value="ECO:0007669"/>
    <property type="project" value="TreeGrafter"/>
</dbReference>
<dbReference type="Pfam" id="PF07061">
    <property type="entry name" value="Swi5"/>
    <property type="match status" value="1"/>
</dbReference>
<keyword evidence="2" id="KW-0227">DNA damage</keyword>
<dbReference type="GO" id="GO:0010772">
    <property type="term" value="P:meiotic DNA recombinase assembly involved in reciprocal meiotic recombination"/>
    <property type="evidence" value="ECO:0007669"/>
    <property type="project" value="TreeGrafter"/>
</dbReference>
<dbReference type="PANTHER" id="PTHR28529:SF2">
    <property type="entry name" value="DNA REPAIR PROTEIN SWI5 HOMOLOG"/>
    <property type="match status" value="1"/>
</dbReference>
<proteinExistence type="inferred from homology"/>
<comment type="caution">
    <text evidence="5">The sequence shown here is derived from an EMBL/GenBank/DDBJ whole genome shotgun (WGS) entry which is preliminary data.</text>
</comment>
<evidence type="ECO:0000256" key="1">
    <source>
        <dbReference type="ARBA" id="ARBA00008060"/>
    </source>
</evidence>
<protein>
    <recommendedName>
        <fullName evidence="7">DNA repair protein Swi5/Sae3</fullName>
    </recommendedName>
</protein>
<comment type="similarity">
    <text evidence="1">Belongs to the SWI5/SAE3 family.</text>
</comment>
<evidence type="ECO:0000313" key="6">
    <source>
        <dbReference type="Proteomes" id="UP000322245"/>
    </source>
</evidence>
<evidence type="ECO:0000256" key="3">
    <source>
        <dbReference type="ARBA" id="ARBA00023204"/>
    </source>
</evidence>
<reference evidence="5 6" key="1">
    <citation type="submission" date="2017-05" db="EMBL/GenBank/DDBJ databases">
        <title>The Genome Sequence of Tsuchiyaea wingfieldii DSM 27421.</title>
        <authorList>
            <person name="Cuomo C."/>
            <person name="Passer A."/>
            <person name="Billmyre B."/>
            <person name="Heitman J."/>
        </authorList>
    </citation>
    <scope>NUCLEOTIDE SEQUENCE [LARGE SCALE GENOMIC DNA]</scope>
    <source>
        <strain evidence="5 6">DSM 27421</strain>
    </source>
</reference>
<keyword evidence="3" id="KW-0234">DNA repair</keyword>
<dbReference type="AlphaFoldDB" id="A0A5D3AZU6"/>
<organism evidence="5 6">
    <name type="scientific">Cryptococcus floricola</name>
    <dbReference type="NCBI Taxonomy" id="2591691"/>
    <lineage>
        <taxon>Eukaryota</taxon>
        <taxon>Fungi</taxon>
        <taxon>Dikarya</taxon>
        <taxon>Basidiomycota</taxon>
        <taxon>Agaricomycotina</taxon>
        <taxon>Tremellomycetes</taxon>
        <taxon>Tremellales</taxon>
        <taxon>Cryptococcaceae</taxon>
        <taxon>Cryptococcus</taxon>
    </lineage>
</organism>
<dbReference type="Proteomes" id="UP000322245">
    <property type="component" value="Unassembled WGS sequence"/>
</dbReference>
<feature type="compositionally biased region" description="Pro residues" evidence="4">
    <location>
        <begin position="1"/>
        <end position="20"/>
    </location>
</feature>
<sequence length="139" mass="15241">MPLPPSSPSPSPSVNPNPHPKPLKSSPFKTPSSTRTRAGISSSPSSTAGGRAGVTPKSMRVNSIFVEEKVGELRKEVEELRKVLGDKDPNKIVQQHIHLLHTYNEIKDGTQSLIGRYALMTNRTIKDVHQELDLPLTDD</sequence>
<dbReference type="GO" id="GO:0000709">
    <property type="term" value="P:meiotic joint molecule formation"/>
    <property type="evidence" value="ECO:0007669"/>
    <property type="project" value="TreeGrafter"/>
</dbReference>
<feature type="compositionally biased region" description="Polar residues" evidence="4">
    <location>
        <begin position="27"/>
        <end position="48"/>
    </location>
</feature>
<dbReference type="Gene3D" id="1.20.5.170">
    <property type="match status" value="1"/>
</dbReference>
<evidence type="ECO:0000256" key="2">
    <source>
        <dbReference type="ARBA" id="ARBA00022763"/>
    </source>
</evidence>
<dbReference type="EMBL" id="NIDF01000019">
    <property type="protein sequence ID" value="TYJ56865.1"/>
    <property type="molecule type" value="Genomic_DNA"/>
</dbReference>
<evidence type="ECO:0008006" key="7">
    <source>
        <dbReference type="Google" id="ProtNLM"/>
    </source>
</evidence>